<dbReference type="SUPFAM" id="SSF118215">
    <property type="entry name" value="Proton glutamate symport protein"/>
    <property type="match status" value="1"/>
</dbReference>
<dbReference type="GO" id="GO:0005886">
    <property type="term" value="C:plasma membrane"/>
    <property type="evidence" value="ECO:0007669"/>
    <property type="project" value="UniProtKB-SubCell"/>
</dbReference>
<keyword evidence="9" id="KW-1185">Reference proteome</keyword>
<dbReference type="EMBL" id="ABIC01000001">
    <property type="protein sequence ID" value="EDQ02669.1"/>
    <property type="molecule type" value="Genomic_DNA"/>
</dbReference>
<dbReference type="PANTHER" id="PTHR42865:SF7">
    <property type="entry name" value="PROTON_GLUTAMATE-ASPARTATE SYMPORTER"/>
    <property type="match status" value="1"/>
</dbReference>
<keyword evidence="5 7" id="KW-1133">Transmembrane helix</keyword>
<feature type="transmembrane region" description="Helical" evidence="7">
    <location>
        <begin position="9"/>
        <end position="27"/>
    </location>
</feature>
<organism evidence="8 9">
    <name type="scientific">Shewanella benthica KT99</name>
    <dbReference type="NCBI Taxonomy" id="314608"/>
    <lineage>
        <taxon>Bacteria</taxon>
        <taxon>Pseudomonadati</taxon>
        <taxon>Pseudomonadota</taxon>
        <taxon>Gammaproteobacteria</taxon>
        <taxon>Alteromonadales</taxon>
        <taxon>Shewanellaceae</taxon>
        <taxon>Shewanella</taxon>
    </lineage>
</organism>
<comment type="subcellular location">
    <subcellularLocation>
        <location evidence="1">Cell membrane</location>
        <topology evidence="1">Multi-pass membrane protein</topology>
    </subcellularLocation>
</comment>
<comment type="caution">
    <text evidence="8">The sequence shown here is derived from an EMBL/GenBank/DDBJ whole genome shotgun (WGS) entry which is preliminary data.</text>
</comment>
<evidence type="ECO:0000256" key="6">
    <source>
        <dbReference type="ARBA" id="ARBA00023136"/>
    </source>
</evidence>
<dbReference type="Pfam" id="PF00375">
    <property type="entry name" value="SDF"/>
    <property type="match status" value="1"/>
</dbReference>
<keyword evidence="2" id="KW-0813">Transport</keyword>
<dbReference type="InterPro" id="IPR036458">
    <property type="entry name" value="Na:dicarbo_symporter_sf"/>
</dbReference>
<keyword evidence="6 7" id="KW-0472">Membrane</keyword>
<dbReference type="PANTHER" id="PTHR42865">
    <property type="entry name" value="PROTON/GLUTAMATE-ASPARTATE SYMPORTER"/>
    <property type="match status" value="1"/>
</dbReference>
<evidence type="ECO:0000256" key="7">
    <source>
        <dbReference type="SAM" id="Phobius"/>
    </source>
</evidence>
<keyword evidence="3" id="KW-1003">Cell membrane</keyword>
<feature type="transmembrane region" description="Helical" evidence="7">
    <location>
        <begin position="226"/>
        <end position="249"/>
    </location>
</feature>
<evidence type="ECO:0000256" key="3">
    <source>
        <dbReference type="ARBA" id="ARBA00022475"/>
    </source>
</evidence>
<proteinExistence type="predicted"/>
<keyword evidence="4 7" id="KW-0812">Transmembrane</keyword>
<accession>A9CUX7</accession>
<evidence type="ECO:0000256" key="2">
    <source>
        <dbReference type="ARBA" id="ARBA00022448"/>
    </source>
</evidence>
<feature type="transmembrane region" description="Helical" evidence="7">
    <location>
        <begin position="47"/>
        <end position="72"/>
    </location>
</feature>
<dbReference type="AlphaFoldDB" id="A9CUX7"/>
<evidence type="ECO:0000313" key="8">
    <source>
        <dbReference type="EMBL" id="EDQ02669.1"/>
    </source>
</evidence>
<reference evidence="8 9" key="1">
    <citation type="submission" date="2007-10" db="EMBL/GenBank/DDBJ databases">
        <authorList>
            <person name="Yayanos A."/>
            <person name="Ferriera S."/>
            <person name="Johnson J."/>
            <person name="Kravitz S."/>
            <person name="Halpern A."/>
            <person name="Remington K."/>
            <person name="Beeson K."/>
            <person name="Tran B."/>
            <person name="Rogers Y.-H."/>
            <person name="Friedman R."/>
            <person name="Venter J.C."/>
        </authorList>
    </citation>
    <scope>NUCLEOTIDE SEQUENCE [LARGE SCALE GENOMIC DNA]</scope>
    <source>
        <strain evidence="8 9">KT99</strain>
    </source>
</reference>
<evidence type="ECO:0000256" key="5">
    <source>
        <dbReference type="ARBA" id="ARBA00022989"/>
    </source>
</evidence>
<name>A9CUX7_9GAMM</name>
<dbReference type="InterPro" id="IPR001991">
    <property type="entry name" value="Na-dicarboxylate_symporter"/>
</dbReference>
<dbReference type="Proteomes" id="UP000005839">
    <property type="component" value="Unassembled WGS sequence"/>
</dbReference>
<evidence type="ECO:0000313" key="9">
    <source>
        <dbReference type="Proteomes" id="UP000005839"/>
    </source>
</evidence>
<evidence type="ECO:0000256" key="1">
    <source>
        <dbReference type="ARBA" id="ARBA00004651"/>
    </source>
</evidence>
<protein>
    <submittedName>
        <fullName evidence="8">Proton/glutamate symporter, putative</fullName>
    </submittedName>
</protein>
<gene>
    <name evidence="8" type="ORF">KT99_05872</name>
</gene>
<dbReference type="PRINTS" id="PR00173">
    <property type="entry name" value="EDTRNSPORT"/>
</dbReference>
<dbReference type="RefSeq" id="WP_005495652.1">
    <property type="nucleotide sequence ID" value="NZ_ABIC01000001.1"/>
</dbReference>
<dbReference type="GO" id="GO:0006835">
    <property type="term" value="P:dicarboxylic acid transport"/>
    <property type="evidence" value="ECO:0007669"/>
    <property type="project" value="TreeGrafter"/>
</dbReference>
<dbReference type="STRING" id="314608.KT99_05872"/>
<feature type="transmembrane region" description="Helical" evidence="7">
    <location>
        <begin position="185"/>
        <end position="206"/>
    </location>
</feature>
<sequence>MTKSLSSRIFIGLFSGLIFGSIIQYFLGDVSFFSGTVVEISSGVGTMFVSMIMMLVVPLVFVSIVCGVLELSDLKSFGRLGGKTFGFYIINTLVAIFAALAVALLIQPGLGVDMSGGSGATITASELPNLVELIVNIVPSNPVAAFSSGNMLQVIFMALLVGGVLKSLGNAVPLLVQGFQEGNKLMMKLITIVMQLAPIGVFALMLKLGATLDAHVFLSVLEYLVVIISLLLLWIFVVYPMAVGAFTSVSAKEFRAKTREQILFSLSTASSNATIPVTMRTLTEKLGVKPSIAGFGVPLGATMNMGGVSIYITIAIFFVANAFGAPIAMEQLPALLFSIFLLSVGAGGVPGGGMVMIGVLIHQMGLPVEAFAIVAALDRLIDMVLTSCNVVGDAAVLTIVDATEQGYDTVEPAAFVSEPQVQETKQV</sequence>
<evidence type="ECO:0000256" key="4">
    <source>
        <dbReference type="ARBA" id="ARBA00022692"/>
    </source>
</evidence>
<dbReference type="Gene3D" id="1.10.3860.10">
    <property type="entry name" value="Sodium:dicarboxylate symporter"/>
    <property type="match status" value="1"/>
</dbReference>
<feature type="transmembrane region" description="Helical" evidence="7">
    <location>
        <begin position="308"/>
        <end position="329"/>
    </location>
</feature>
<feature type="transmembrane region" description="Helical" evidence="7">
    <location>
        <begin position="143"/>
        <end position="165"/>
    </location>
</feature>
<feature type="transmembrane region" description="Helical" evidence="7">
    <location>
        <begin position="84"/>
        <end position="106"/>
    </location>
</feature>
<feature type="transmembrane region" description="Helical" evidence="7">
    <location>
        <begin position="335"/>
        <end position="361"/>
    </location>
</feature>
<dbReference type="GO" id="GO:0015293">
    <property type="term" value="F:symporter activity"/>
    <property type="evidence" value="ECO:0007669"/>
    <property type="project" value="UniProtKB-KW"/>
</dbReference>